<feature type="compositionally biased region" description="Basic and acidic residues" evidence="1">
    <location>
        <begin position="67"/>
        <end position="76"/>
    </location>
</feature>
<name>A0A3D9HS71_9PROT</name>
<dbReference type="RefSeq" id="WP_115935734.1">
    <property type="nucleotide sequence ID" value="NZ_QRDW01000002.1"/>
</dbReference>
<proteinExistence type="predicted"/>
<dbReference type="InterPro" id="IPR045404">
    <property type="entry name" value="Gp13-like"/>
</dbReference>
<keyword evidence="3" id="KW-1185">Reference proteome</keyword>
<evidence type="ECO:0000313" key="2">
    <source>
        <dbReference type="EMBL" id="RED52181.1"/>
    </source>
</evidence>
<sequence length="335" mass="36131">MAETRLADIIEPKVFTPYMYSKTKELSAFFQSGVMVTSKELDAKAKSGGNTVTMPSFKDLSNTESRIGSDDPSDKATHEKIESFADQAIVHRRNQSWSGMDLSVDVAGADPMGNIADRVARYWNRDHQRTLVASLRGVLAANIANNGADMVYSLYDDVAAPGDATLISGPAVIRAAQTLGDAKNDLAAIAMHSVVHARLQEQNLIQFTETSDGKIGFETYLGYRVIVDDGLPVVAGANSPKYVTILFGKGAVGYGEGAMKTPTEVDRIPEAGNGQGQEVLYSRRNFVIHPMGIKYTGASQAGVSPTNTELALGGNWTRVRPERKQVPIVFLETNG</sequence>
<dbReference type="Pfam" id="PF20036">
    <property type="entry name" value="Gp13-like"/>
    <property type="match status" value="1"/>
</dbReference>
<dbReference type="Proteomes" id="UP000256845">
    <property type="component" value="Unassembled WGS sequence"/>
</dbReference>
<evidence type="ECO:0000256" key="1">
    <source>
        <dbReference type="SAM" id="MobiDB-lite"/>
    </source>
</evidence>
<reference evidence="2 3" key="1">
    <citation type="submission" date="2018-07" db="EMBL/GenBank/DDBJ databases">
        <title>Genomic Encyclopedia of Type Strains, Phase III (KMG-III): the genomes of soil and plant-associated and newly described type strains.</title>
        <authorList>
            <person name="Whitman W."/>
        </authorList>
    </citation>
    <scope>NUCLEOTIDE SEQUENCE [LARGE SCALE GENOMIC DNA]</scope>
    <source>
        <strain evidence="2 3">CECT 8488</strain>
    </source>
</reference>
<feature type="compositionally biased region" description="Polar residues" evidence="1">
    <location>
        <begin position="48"/>
        <end position="66"/>
    </location>
</feature>
<accession>A0A3D9HS71</accession>
<gene>
    <name evidence="2" type="ORF">DFP90_102199</name>
</gene>
<evidence type="ECO:0000313" key="3">
    <source>
        <dbReference type="Proteomes" id="UP000256845"/>
    </source>
</evidence>
<protein>
    <recommendedName>
        <fullName evidence="4">Coat protein</fullName>
    </recommendedName>
</protein>
<feature type="region of interest" description="Disordered" evidence="1">
    <location>
        <begin position="45"/>
        <end position="76"/>
    </location>
</feature>
<dbReference type="EMBL" id="QRDW01000002">
    <property type="protein sequence ID" value="RED52181.1"/>
    <property type="molecule type" value="Genomic_DNA"/>
</dbReference>
<comment type="caution">
    <text evidence="2">The sequence shown here is derived from an EMBL/GenBank/DDBJ whole genome shotgun (WGS) entry which is preliminary data.</text>
</comment>
<evidence type="ECO:0008006" key="4">
    <source>
        <dbReference type="Google" id="ProtNLM"/>
    </source>
</evidence>
<dbReference type="AlphaFoldDB" id="A0A3D9HS71"/>
<organism evidence="2 3">
    <name type="scientific">Aestuariispira insulae</name>
    <dbReference type="NCBI Taxonomy" id="1461337"/>
    <lineage>
        <taxon>Bacteria</taxon>
        <taxon>Pseudomonadati</taxon>
        <taxon>Pseudomonadota</taxon>
        <taxon>Alphaproteobacteria</taxon>
        <taxon>Rhodospirillales</taxon>
        <taxon>Kiloniellaceae</taxon>
        <taxon>Aestuariispira</taxon>
    </lineage>
</organism>
<dbReference type="OrthoDB" id="6440753at2"/>